<dbReference type="Proteomes" id="UP000593594">
    <property type="component" value="Chromosome"/>
</dbReference>
<name>A0A7S8C3B2_9HYPH</name>
<dbReference type="InterPro" id="IPR036188">
    <property type="entry name" value="FAD/NAD-bd_sf"/>
</dbReference>
<evidence type="ECO:0000256" key="2">
    <source>
        <dbReference type="ARBA" id="ARBA00023002"/>
    </source>
</evidence>
<reference evidence="4 5" key="1">
    <citation type="submission" date="2020-06" db="EMBL/GenBank/DDBJ databases">
        <title>Genome sequence of 2 isolates from Red Sea Mangroves.</title>
        <authorList>
            <person name="Sefrji F."/>
            <person name="Michoud G."/>
            <person name="Merlino G."/>
            <person name="Daffonchio D."/>
        </authorList>
    </citation>
    <scope>NUCLEOTIDE SEQUENCE [LARGE SCALE GENOMIC DNA]</scope>
    <source>
        <strain evidence="4 5">R1DC25</strain>
    </source>
</reference>
<keyword evidence="2" id="KW-0560">Oxidoreductase</keyword>
<keyword evidence="5" id="KW-1185">Reference proteome</keyword>
<protein>
    <submittedName>
        <fullName evidence="4">FAD-binding oxidoreductase</fullName>
    </submittedName>
</protein>
<dbReference type="AlphaFoldDB" id="A0A7S8C3B2"/>
<dbReference type="SUPFAM" id="SSF51905">
    <property type="entry name" value="FAD/NAD(P)-binding domain"/>
    <property type="match status" value="1"/>
</dbReference>
<organism evidence="4 5">
    <name type="scientific">Kaustia mangrovi</name>
    <dbReference type="NCBI Taxonomy" id="2593653"/>
    <lineage>
        <taxon>Bacteria</taxon>
        <taxon>Pseudomonadati</taxon>
        <taxon>Pseudomonadota</taxon>
        <taxon>Alphaproteobacteria</taxon>
        <taxon>Hyphomicrobiales</taxon>
        <taxon>Parvibaculaceae</taxon>
        <taxon>Kaustia</taxon>
    </lineage>
</organism>
<dbReference type="Gene3D" id="3.50.50.60">
    <property type="entry name" value="FAD/NAD(P)-binding domain"/>
    <property type="match status" value="2"/>
</dbReference>
<dbReference type="InterPro" id="IPR006076">
    <property type="entry name" value="FAD-dep_OxRdtase"/>
</dbReference>
<evidence type="ECO:0000256" key="1">
    <source>
        <dbReference type="ARBA" id="ARBA00009410"/>
    </source>
</evidence>
<dbReference type="GO" id="GO:0055130">
    <property type="term" value="P:D-alanine catabolic process"/>
    <property type="evidence" value="ECO:0007669"/>
    <property type="project" value="TreeGrafter"/>
</dbReference>
<dbReference type="KEGG" id="kmn:HW532_07685"/>
<dbReference type="GO" id="GO:0005737">
    <property type="term" value="C:cytoplasm"/>
    <property type="evidence" value="ECO:0007669"/>
    <property type="project" value="TreeGrafter"/>
</dbReference>
<dbReference type="Pfam" id="PF01266">
    <property type="entry name" value="DAO"/>
    <property type="match status" value="1"/>
</dbReference>
<dbReference type="EMBL" id="CP058214">
    <property type="protein sequence ID" value="QPC42591.1"/>
    <property type="molecule type" value="Genomic_DNA"/>
</dbReference>
<evidence type="ECO:0000313" key="4">
    <source>
        <dbReference type="EMBL" id="QPC42591.1"/>
    </source>
</evidence>
<dbReference type="PANTHER" id="PTHR13847">
    <property type="entry name" value="SARCOSINE DEHYDROGENASE-RELATED"/>
    <property type="match status" value="1"/>
</dbReference>
<evidence type="ECO:0000313" key="5">
    <source>
        <dbReference type="Proteomes" id="UP000593594"/>
    </source>
</evidence>
<gene>
    <name evidence="4" type="ORF">HW532_07685</name>
</gene>
<accession>A0A7S8C3B2</accession>
<dbReference type="Gene3D" id="3.30.9.10">
    <property type="entry name" value="D-Amino Acid Oxidase, subunit A, domain 2"/>
    <property type="match status" value="2"/>
</dbReference>
<dbReference type="GO" id="GO:0005886">
    <property type="term" value="C:plasma membrane"/>
    <property type="evidence" value="ECO:0007669"/>
    <property type="project" value="TreeGrafter"/>
</dbReference>
<comment type="similarity">
    <text evidence="1">Belongs to the DadA oxidoreductase family.</text>
</comment>
<dbReference type="PANTHER" id="PTHR13847:SF280">
    <property type="entry name" value="D-AMINO ACID DEHYDROGENASE"/>
    <property type="match status" value="1"/>
</dbReference>
<evidence type="ECO:0000259" key="3">
    <source>
        <dbReference type="Pfam" id="PF01266"/>
    </source>
</evidence>
<dbReference type="GO" id="GO:0008718">
    <property type="term" value="F:D-amino-acid dehydrogenase activity"/>
    <property type="evidence" value="ECO:0007669"/>
    <property type="project" value="TreeGrafter"/>
</dbReference>
<feature type="domain" description="FAD dependent oxidoreductase" evidence="3">
    <location>
        <begin position="19"/>
        <end position="412"/>
    </location>
</feature>
<sequence>MISGLAAVPSDERLPEAVDTVVIGGGIAGVSTALFLARKGVSVALCEKGLIGAEQSSRNWGWCRQMGRDPREIPLIVESLDLWRRMDEMTGEETGFRQTGILYLCEDRKALDERAKWMEHARAYQLDSRLITGEEVAELMPGTAKAWAGALYTPSDGRAEPFKAAPAIALGARKAGAHIATGCAVRGIETSGGRVSAVVTEKGRIACSSAVLAGGAWSRVFCRNLGITLPQLKLLSSVMRTTPVENGPAPSAWGPGFSFRKRDDGGYTVAHGGVTVAEIVPDSFRFLLAFIPQIRDERRSLRLRLNRRFLEEWRMKTRWSLDEATPFEAVRILDPSPQKHILDEAFANLKRAFPAFETARVAESWAGLIDATPDTVPVISSLDTLPGFHIATGFSGHGFGLGPGAGRLMADLVTGDEPIVDPAPFSLKRFGGTA</sequence>
<proteinExistence type="inferred from homology"/>